<accession>A0AA87Q9T2</accession>
<evidence type="ECO:0000256" key="1">
    <source>
        <dbReference type="ARBA" id="ARBA00004418"/>
    </source>
</evidence>
<protein>
    <submittedName>
        <fullName evidence="4">ABC transporter substrate-binding protein</fullName>
    </submittedName>
</protein>
<dbReference type="Proteomes" id="UP000026941">
    <property type="component" value="Unassembled WGS sequence"/>
</dbReference>
<dbReference type="InterPro" id="IPR050490">
    <property type="entry name" value="Bact_solute-bd_prot1"/>
</dbReference>
<evidence type="ECO:0000313" key="4">
    <source>
        <dbReference type="EMBL" id="GAJ96497.1"/>
    </source>
</evidence>
<dbReference type="RefSeq" id="WP_042476558.1">
    <property type="nucleotide sequence ID" value="NZ_BAYX01000023.1"/>
</dbReference>
<gene>
    <name evidence="4" type="ORF">RRH01S_23_00030</name>
</gene>
<dbReference type="PANTHER" id="PTHR43649">
    <property type="entry name" value="ARABINOSE-BINDING PROTEIN-RELATED"/>
    <property type="match status" value="1"/>
</dbReference>
<organism evidence="4 5">
    <name type="scientific">Rhizobium rhizogenes NBRC 13257</name>
    <dbReference type="NCBI Taxonomy" id="1220581"/>
    <lineage>
        <taxon>Bacteria</taxon>
        <taxon>Pseudomonadati</taxon>
        <taxon>Pseudomonadota</taxon>
        <taxon>Alphaproteobacteria</taxon>
        <taxon>Hyphomicrobiales</taxon>
        <taxon>Rhizobiaceae</taxon>
        <taxon>Rhizobium/Agrobacterium group</taxon>
        <taxon>Rhizobium</taxon>
    </lineage>
</organism>
<dbReference type="CDD" id="cd13585">
    <property type="entry name" value="PBP2_TMBP_like"/>
    <property type="match status" value="1"/>
</dbReference>
<evidence type="ECO:0000256" key="3">
    <source>
        <dbReference type="ARBA" id="ARBA00022764"/>
    </source>
</evidence>
<dbReference type="Pfam" id="PF01547">
    <property type="entry name" value="SBP_bac_1"/>
    <property type="match status" value="1"/>
</dbReference>
<comment type="similarity">
    <text evidence="2">Belongs to the bacterial solute-binding protein 1 family.</text>
</comment>
<dbReference type="Gene3D" id="3.40.190.10">
    <property type="entry name" value="Periplasmic binding protein-like II"/>
    <property type="match status" value="2"/>
</dbReference>
<comment type="subcellular location">
    <subcellularLocation>
        <location evidence="1">Periplasm</location>
    </subcellularLocation>
</comment>
<proteinExistence type="inferred from homology"/>
<sequence>MVGISGLGLSWEDLVRHYLAGALGAFISVAISSTALAETLTIATVNNGDMIRMQKLTDAFKAKNPDIDLQWVTLEENVLRQKVTTDIATKGGQYDVLTIGTYEVPIWSKLGWLAPLDKLTADKTYDVDDLLPAIRSGLTTDGKLYAAPFYGESSMVMYRKDLFEKAGLKMPDAPTWTFIADAARKITDKSHEVYGICLRGKAGWGENMAFLTATANSFGARWFDEKWKPQFDQPEWKSTLDFYVKLMKDAGPPGASSNGFNENLSLFQTGKCGMWIDATVAASFVSDPKESKVADKVGFALAPDNGLGKRGNWLWAWNLAIPASSKKTEAAEKFIAWATGKDYTNLVAEKEGWLNAPPGTRSSLYANADYQKAAPFAKMTLDSINSADPTHPTVKPVPYVGVQFVAIPEFQGIGTAVGQQFSAALAGQITVDAALKAAQQLTTREMTKAGYPK</sequence>
<keyword evidence="3" id="KW-0574">Periplasm</keyword>
<reference evidence="4 5" key="1">
    <citation type="submission" date="2014-05" db="EMBL/GenBank/DDBJ databases">
        <title>Whole genome shotgun sequence of Rhizobium rhizogenes NBRC 13257.</title>
        <authorList>
            <person name="Katano-Makiyama Y."/>
            <person name="Hosoyama A."/>
            <person name="Hashimoto M."/>
            <person name="Hosoyama Y."/>
            <person name="Noguchi M."/>
            <person name="Tsuchikane K."/>
            <person name="Kimura A."/>
            <person name="Ohji S."/>
            <person name="Ichikawa N."/>
            <person name="Yamazoe A."/>
            <person name="Fujita N."/>
        </authorList>
    </citation>
    <scope>NUCLEOTIDE SEQUENCE [LARGE SCALE GENOMIC DNA]</scope>
    <source>
        <strain evidence="4 5">NBRC 13257</strain>
    </source>
</reference>
<dbReference type="EMBL" id="BAYX01000023">
    <property type="protein sequence ID" value="GAJ96497.1"/>
    <property type="molecule type" value="Genomic_DNA"/>
</dbReference>
<dbReference type="GO" id="GO:0042597">
    <property type="term" value="C:periplasmic space"/>
    <property type="evidence" value="ECO:0007669"/>
    <property type="project" value="UniProtKB-SubCell"/>
</dbReference>
<evidence type="ECO:0000256" key="2">
    <source>
        <dbReference type="ARBA" id="ARBA00008520"/>
    </source>
</evidence>
<dbReference type="InterPro" id="IPR006059">
    <property type="entry name" value="SBP"/>
</dbReference>
<dbReference type="SUPFAM" id="SSF53850">
    <property type="entry name" value="Periplasmic binding protein-like II"/>
    <property type="match status" value="1"/>
</dbReference>
<evidence type="ECO:0000313" key="5">
    <source>
        <dbReference type="Proteomes" id="UP000026941"/>
    </source>
</evidence>
<comment type="caution">
    <text evidence="4">The sequence shown here is derived from an EMBL/GenBank/DDBJ whole genome shotgun (WGS) entry which is preliminary data.</text>
</comment>
<name>A0AA87Q9T2_RHIRH</name>
<dbReference type="AlphaFoldDB" id="A0AA87Q9T2"/>
<dbReference type="PANTHER" id="PTHR43649:SF12">
    <property type="entry name" value="DIACETYLCHITOBIOSE BINDING PROTEIN DASA"/>
    <property type="match status" value="1"/>
</dbReference>